<name>A0AAE2BV61_9LAMI</name>
<dbReference type="InterPro" id="IPR021149">
    <property type="entry name" value="OligosaccharylTrfase_OST3/OST6"/>
</dbReference>
<dbReference type="Pfam" id="PF04756">
    <property type="entry name" value="OST3_OST6"/>
    <property type="match status" value="1"/>
</dbReference>
<protein>
    <submittedName>
        <fullName evidence="8">Dolichyl-diphosphooligosaccharide--protein glycosyltransferase subunitB</fullName>
    </submittedName>
</protein>
<feature type="compositionally biased region" description="Polar residues" evidence="5">
    <location>
        <begin position="188"/>
        <end position="216"/>
    </location>
</feature>
<evidence type="ECO:0000256" key="3">
    <source>
        <dbReference type="ARBA" id="ARBA00022989"/>
    </source>
</evidence>
<reference evidence="8" key="1">
    <citation type="submission" date="2020-06" db="EMBL/GenBank/DDBJ databases">
        <authorList>
            <person name="Li T."/>
            <person name="Hu X."/>
            <person name="Zhang T."/>
            <person name="Song X."/>
            <person name="Zhang H."/>
            <person name="Dai N."/>
            <person name="Sheng W."/>
            <person name="Hou X."/>
            <person name="Wei L."/>
        </authorList>
    </citation>
    <scope>NUCLEOTIDE SEQUENCE</scope>
    <source>
        <strain evidence="8">K16</strain>
        <tissue evidence="8">Leaf</tissue>
    </source>
</reference>
<dbReference type="Proteomes" id="UP001289374">
    <property type="component" value="Unassembled WGS sequence"/>
</dbReference>
<evidence type="ECO:0000256" key="4">
    <source>
        <dbReference type="ARBA" id="ARBA00023136"/>
    </source>
</evidence>
<organism evidence="8 9">
    <name type="scientific">Sesamum angolense</name>
    <dbReference type="NCBI Taxonomy" id="2727404"/>
    <lineage>
        <taxon>Eukaryota</taxon>
        <taxon>Viridiplantae</taxon>
        <taxon>Streptophyta</taxon>
        <taxon>Embryophyta</taxon>
        <taxon>Tracheophyta</taxon>
        <taxon>Spermatophyta</taxon>
        <taxon>Magnoliopsida</taxon>
        <taxon>eudicotyledons</taxon>
        <taxon>Gunneridae</taxon>
        <taxon>Pentapetalae</taxon>
        <taxon>asterids</taxon>
        <taxon>lamiids</taxon>
        <taxon>Lamiales</taxon>
        <taxon>Pedaliaceae</taxon>
        <taxon>Sesamum</taxon>
    </lineage>
</organism>
<keyword evidence="2 6" id="KW-0812">Transmembrane</keyword>
<dbReference type="PANTHER" id="PTHR46325:SF20">
    <property type="entry name" value="CRIB DOMAIN-CONTAINING PROTEIN RIC10"/>
    <property type="match status" value="1"/>
</dbReference>
<evidence type="ECO:0000313" key="9">
    <source>
        <dbReference type="Proteomes" id="UP001289374"/>
    </source>
</evidence>
<comment type="subcellular location">
    <subcellularLocation>
        <location evidence="1">Membrane</location>
        <topology evidence="1">Multi-pass membrane protein</topology>
    </subcellularLocation>
</comment>
<dbReference type="EMBL" id="JACGWL010000007">
    <property type="protein sequence ID" value="KAK4398976.1"/>
    <property type="molecule type" value="Genomic_DNA"/>
</dbReference>
<dbReference type="InterPro" id="IPR000095">
    <property type="entry name" value="CRIB_dom"/>
</dbReference>
<keyword evidence="9" id="KW-1185">Reference proteome</keyword>
<evidence type="ECO:0000256" key="1">
    <source>
        <dbReference type="ARBA" id="ARBA00004141"/>
    </source>
</evidence>
<dbReference type="Pfam" id="PF00786">
    <property type="entry name" value="PBD"/>
    <property type="match status" value="1"/>
</dbReference>
<feature type="compositionally biased region" description="Low complexity" evidence="5">
    <location>
        <begin position="241"/>
        <end position="257"/>
    </location>
</feature>
<dbReference type="Gene3D" id="3.90.810.10">
    <property type="entry name" value="CRIB domain"/>
    <property type="match status" value="1"/>
</dbReference>
<gene>
    <name evidence="8" type="ORF">Sango_1373100</name>
</gene>
<dbReference type="GO" id="GO:0016020">
    <property type="term" value="C:membrane"/>
    <property type="evidence" value="ECO:0007669"/>
    <property type="project" value="UniProtKB-SubCell"/>
</dbReference>
<evidence type="ECO:0000256" key="2">
    <source>
        <dbReference type="ARBA" id="ARBA00022692"/>
    </source>
</evidence>
<evidence type="ECO:0000256" key="6">
    <source>
        <dbReference type="SAM" id="Phobius"/>
    </source>
</evidence>
<evidence type="ECO:0000313" key="8">
    <source>
        <dbReference type="EMBL" id="KAK4398976.1"/>
    </source>
</evidence>
<dbReference type="CDD" id="cd00132">
    <property type="entry name" value="CRIB"/>
    <property type="match status" value="1"/>
</dbReference>
<dbReference type="InterPro" id="IPR036936">
    <property type="entry name" value="CRIB_dom_sf"/>
</dbReference>
<reference evidence="8" key="2">
    <citation type="journal article" date="2024" name="Plant">
        <title>Genomic evolution and insights into agronomic trait innovations of Sesamum species.</title>
        <authorList>
            <person name="Miao H."/>
            <person name="Wang L."/>
            <person name="Qu L."/>
            <person name="Liu H."/>
            <person name="Sun Y."/>
            <person name="Le M."/>
            <person name="Wang Q."/>
            <person name="Wei S."/>
            <person name="Zheng Y."/>
            <person name="Lin W."/>
            <person name="Duan Y."/>
            <person name="Cao H."/>
            <person name="Xiong S."/>
            <person name="Wang X."/>
            <person name="Wei L."/>
            <person name="Li C."/>
            <person name="Ma Q."/>
            <person name="Ju M."/>
            <person name="Zhao R."/>
            <person name="Li G."/>
            <person name="Mu C."/>
            <person name="Tian Q."/>
            <person name="Mei H."/>
            <person name="Zhang T."/>
            <person name="Gao T."/>
            <person name="Zhang H."/>
        </authorList>
    </citation>
    <scope>NUCLEOTIDE SEQUENCE</scope>
    <source>
        <strain evidence="8">K16</strain>
    </source>
</reference>
<evidence type="ECO:0000256" key="5">
    <source>
        <dbReference type="SAM" id="MobiDB-lite"/>
    </source>
</evidence>
<feature type="region of interest" description="Disordered" evidence="5">
    <location>
        <begin position="188"/>
        <end position="279"/>
    </location>
</feature>
<keyword evidence="3 6" id="KW-1133">Transmembrane helix</keyword>
<dbReference type="SMART" id="SM00285">
    <property type="entry name" value="PBD"/>
    <property type="match status" value="1"/>
</dbReference>
<accession>A0AAE2BV61</accession>
<dbReference type="PANTHER" id="PTHR46325">
    <property type="entry name" value="CRIB DOMAIN-CONTAINING PROTEIN RIC8"/>
    <property type="match status" value="1"/>
</dbReference>
<feature type="compositionally biased region" description="Basic residues" evidence="5">
    <location>
        <begin position="230"/>
        <end position="240"/>
    </location>
</feature>
<feature type="transmembrane region" description="Helical" evidence="6">
    <location>
        <begin position="48"/>
        <end position="69"/>
    </location>
</feature>
<feature type="domain" description="CRIB" evidence="7">
    <location>
        <begin position="152"/>
        <end position="165"/>
    </location>
</feature>
<comment type="caution">
    <text evidence="8">The sequence shown here is derived from an EMBL/GenBank/DDBJ whole genome shotgun (WGS) entry which is preliminary data.</text>
</comment>
<dbReference type="PROSITE" id="PS50108">
    <property type="entry name" value="CRIB"/>
    <property type="match status" value="1"/>
</dbReference>
<dbReference type="AlphaFoldDB" id="A0AAE2BV61"/>
<keyword evidence="4 6" id="KW-0472">Membrane</keyword>
<evidence type="ECO:0000259" key="7">
    <source>
        <dbReference type="PROSITE" id="PS50108"/>
    </source>
</evidence>
<sequence>MDGRSNFRVLLQCFRNDVQYNQENAVVLEGQKGPEQDVILLSGIRIQLGAEGFSVGFLYTIVGLLLAFLTHGLVKVRNRSVQRWVMMLILFVLFWAVQKVVLLGNWKSGYRSHAYWPSSWRDWQLGSYDQSWSLKFVLYDDELVVKDPEIEIGCPTDVKHVAHIGWDGQTGSAPSWMNNFKTGPDFAQTSIGNSGSALSPWSSQDFGESTRQQSGTEMFKDMPPSDLPPVKKKPKRKKCKPAPSSPTSNSGSTSRSGRAAKSKTKFVEDNANPTNIEVA</sequence>
<proteinExistence type="predicted"/>
<feature type="transmembrane region" description="Helical" evidence="6">
    <location>
        <begin position="81"/>
        <end position="102"/>
    </location>
</feature>